<dbReference type="CDD" id="cd00207">
    <property type="entry name" value="fer2"/>
    <property type="match status" value="1"/>
</dbReference>
<dbReference type="GO" id="GO:0046872">
    <property type="term" value="F:metal ion binding"/>
    <property type="evidence" value="ECO:0007669"/>
    <property type="project" value="UniProtKB-KW"/>
</dbReference>
<dbReference type="Pfam" id="PF00111">
    <property type="entry name" value="Fer2"/>
    <property type="match status" value="1"/>
</dbReference>
<dbReference type="PROSITE" id="PS00814">
    <property type="entry name" value="ADX"/>
    <property type="match status" value="1"/>
</dbReference>
<comment type="cofactor">
    <cofactor evidence="6">
        <name>[2Fe-2S] cluster</name>
        <dbReference type="ChEBI" id="CHEBI:190135"/>
    </cofactor>
</comment>
<proteinExistence type="inferred from homology"/>
<dbReference type="EMBL" id="CAKAEH010001028">
    <property type="protein sequence ID" value="CAG9532600.1"/>
    <property type="molecule type" value="Genomic_DNA"/>
</dbReference>
<evidence type="ECO:0000256" key="3">
    <source>
        <dbReference type="ARBA" id="ARBA00022723"/>
    </source>
</evidence>
<evidence type="ECO:0000256" key="1">
    <source>
        <dbReference type="ARBA" id="ARBA00010914"/>
    </source>
</evidence>
<protein>
    <recommendedName>
        <fullName evidence="7">2Fe-2S ferredoxin-type domain-containing protein</fullName>
    </recommendedName>
</protein>
<name>A0A8J2PYH6_9BILA</name>
<dbReference type="Gene3D" id="3.10.20.30">
    <property type="match status" value="1"/>
</dbReference>
<dbReference type="InterPro" id="IPR012675">
    <property type="entry name" value="Beta-grasp_dom_sf"/>
</dbReference>
<sequence length="275" mass="31198">MKSAEKAQRVGNYSSRQMTGDIVTNVNRERSDIKVRDIKPLPRLPSTIEFKNVGKPKTISGPLKLNTFTGRQMNSHFVTEVWPAEFLCDVTYSSWYRQGKIIKQKALINASFMLYIRNMLPALLRISSLTRMMLVPFHMGAFLKSGEYEYQDATSESEIIHVNFILHDGAVKKVKGKVGDNVMYLAHRHKIDIEGACEASCACSTCHVYVDEKFYQKLPEAKEAEDDMLDMAPALKPNSRLSCQITLTKELENIVLTLPPITRNFYVDGHVPTPH</sequence>
<keyword evidence="2" id="KW-0001">2Fe-2S</keyword>
<comment type="caution">
    <text evidence="8">The sequence shown here is derived from an EMBL/GenBank/DDBJ whole genome shotgun (WGS) entry which is preliminary data.</text>
</comment>
<feature type="domain" description="2Fe-2S ferredoxin-type" evidence="7">
    <location>
        <begin position="160"/>
        <end position="262"/>
    </location>
</feature>
<dbReference type="Proteomes" id="UP000746747">
    <property type="component" value="Unassembled WGS sequence"/>
</dbReference>
<dbReference type="InterPro" id="IPR001055">
    <property type="entry name" value="Adrenodoxin-like"/>
</dbReference>
<organism evidence="8 9">
    <name type="scientific">Cercopithifilaria johnstoni</name>
    <dbReference type="NCBI Taxonomy" id="2874296"/>
    <lineage>
        <taxon>Eukaryota</taxon>
        <taxon>Metazoa</taxon>
        <taxon>Ecdysozoa</taxon>
        <taxon>Nematoda</taxon>
        <taxon>Chromadorea</taxon>
        <taxon>Rhabditida</taxon>
        <taxon>Spirurina</taxon>
        <taxon>Spiruromorpha</taxon>
        <taxon>Filarioidea</taxon>
        <taxon>Onchocercidae</taxon>
        <taxon>Cercopithifilaria</taxon>
    </lineage>
</organism>
<dbReference type="InterPro" id="IPR036010">
    <property type="entry name" value="2Fe-2S_ferredoxin-like_sf"/>
</dbReference>
<keyword evidence="4" id="KW-0408">Iron</keyword>
<dbReference type="InterPro" id="IPR001041">
    <property type="entry name" value="2Fe-2S_ferredoxin-type"/>
</dbReference>
<dbReference type="PROSITE" id="PS51085">
    <property type="entry name" value="2FE2S_FER_2"/>
    <property type="match status" value="1"/>
</dbReference>
<dbReference type="GO" id="GO:0140647">
    <property type="term" value="P:P450-containing electron transport chain"/>
    <property type="evidence" value="ECO:0007669"/>
    <property type="project" value="InterPro"/>
</dbReference>
<dbReference type="AlphaFoldDB" id="A0A8J2PYH6"/>
<dbReference type="InterPro" id="IPR018298">
    <property type="entry name" value="Adrenodoxin_Fe-S_BS"/>
</dbReference>
<dbReference type="GO" id="GO:0051537">
    <property type="term" value="F:2 iron, 2 sulfur cluster binding"/>
    <property type="evidence" value="ECO:0007669"/>
    <property type="project" value="UniProtKB-KW"/>
</dbReference>
<dbReference type="OrthoDB" id="268593at2759"/>
<evidence type="ECO:0000256" key="5">
    <source>
        <dbReference type="ARBA" id="ARBA00023014"/>
    </source>
</evidence>
<accession>A0A8J2PYH6</accession>
<keyword evidence="5" id="KW-0411">Iron-sulfur</keyword>
<dbReference type="PANTHER" id="PTHR23426:SF65">
    <property type="entry name" value="FERREDOXIN-2, MITOCHONDRIAL"/>
    <property type="match status" value="1"/>
</dbReference>
<evidence type="ECO:0000259" key="7">
    <source>
        <dbReference type="PROSITE" id="PS51085"/>
    </source>
</evidence>
<evidence type="ECO:0000313" key="8">
    <source>
        <dbReference type="EMBL" id="CAG9532600.1"/>
    </source>
</evidence>
<dbReference type="SUPFAM" id="SSF54292">
    <property type="entry name" value="2Fe-2S ferredoxin-like"/>
    <property type="match status" value="1"/>
</dbReference>
<keyword evidence="9" id="KW-1185">Reference proteome</keyword>
<evidence type="ECO:0000256" key="2">
    <source>
        <dbReference type="ARBA" id="ARBA00022714"/>
    </source>
</evidence>
<reference evidence="8" key="1">
    <citation type="submission" date="2021-09" db="EMBL/GenBank/DDBJ databases">
        <authorList>
            <consortium name="Pathogen Informatics"/>
        </authorList>
    </citation>
    <scope>NUCLEOTIDE SEQUENCE</scope>
</reference>
<dbReference type="PANTHER" id="PTHR23426">
    <property type="entry name" value="FERREDOXIN/ADRENODOXIN"/>
    <property type="match status" value="1"/>
</dbReference>
<evidence type="ECO:0000256" key="4">
    <source>
        <dbReference type="ARBA" id="ARBA00023004"/>
    </source>
</evidence>
<keyword evidence="3" id="KW-0479">Metal-binding</keyword>
<evidence type="ECO:0000256" key="6">
    <source>
        <dbReference type="ARBA" id="ARBA00034078"/>
    </source>
</evidence>
<dbReference type="GO" id="GO:0005739">
    <property type="term" value="C:mitochondrion"/>
    <property type="evidence" value="ECO:0007669"/>
    <property type="project" value="TreeGrafter"/>
</dbReference>
<gene>
    <name evidence="8" type="ORF">CJOHNSTONI_LOCUS2899</name>
</gene>
<comment type="similarity">
    <text evidence="1">Belongs to the adrenodoxin/putidaredoxin family.</text>
</comment>
<dbReference type="GO" id="GO:0009055">
    <property type="term" value="F:electron transfer activity"/>
    <property type="evidence" value="ECO:0007669"/>
    <property type="project" value="TreeGrafter"/>
</dbReference>
<dbReference type="PRINTS" id="PR00355">
    <property type="entry name" value="ADRENODOXIN"/>
</dbReference>
<evidence type="ECO:0000313" key="9">
    <source>
        <dbReference type="Proteomes" id="UP000746747"/>
    </source>
</evidence>